<organism evidence="1 2">
    <name type="scientific">Liquidambar formosana</name>
    <name type="common">Formosan gum</name>
    <dbReference type="NCBI Taxonomy" id="63359"/>
    <lineage>
        <taxon>Eukaryota</taxon>
        <taxon>Viridiplantae</taxon>
        <taxon>Streptophyta</taxon>
        <taxon>Embryophyta</taxon>
        <taxon>Tracheophyta</taxon>
        <taxon>Spermatophyta</taxon>
        <taxon>Magnoliopsida</taxon>
        <taxon>eudicotyledons</taxon>
        <taxon>Gunneridae</taxon>
        <taxon>Pentapetalae</taxon>
        <taxon>Saxifragales</taxon>
        <taxon>Altingiaceae</taxon>
        <taxon>Liquidambar</taxon>
    </lineage>
</organism>
<evidence type="ECO:0000313" key="2">
    <source>
        <dbReference type="Proteomes" id="UP001415857"/>
    </source>
</evidence>
<comment type="caution">
    <text evidence="1">The sequence shown here is derived from an EMBL/GenBank/DDBJ whole genome shotgun (WGS) entry which is preliminary data.</text>
</comment>
<dbReference type="EMBL" id="JBBPBK010000011">
    <property type="protein sequence ID" value="KAK9275673.1"/>
    <property type="molecule type" value="Genomic_DNA"/>
</dbReference>
<dbReference type="PANTHER" id="PTHR35998:SF1">
    <property type="entry name" value="OS02G0127900 PROTEIN"/>
    <property type="match status" value="1"/>
</dbReference>
<reference evidence="1 2" key="1">
    <citation type="journal article" date="2024" name="Plant J.">
        <title>Genome sequences and population genomics reveal climatic adaptation and genomic divergence between two closely related sweetgum species.</title>
        <authorList>
            <person name="Xu W.Q."/>
            <person name="Ren C.Q."/>
            <person name="Zhang X.Y."/>
            <person name="Comes H.P."/>
            <person name="Liu X.H."/>
            <person name="Li Y.G."/>
            <person name="Kettle C.J."/>
            <person name="Jalonen R."/>
            <person name="Gaisberger H."/>
            <person name="Ma Y.Z."/>
            <person name="Qiu Y.X."/>
        </authorList>
    </citation>
    <scope>NUCLEOTIDE SEQUENCE [LARGE SCALE GENOMIC DNA]</scope>
    <source>
        <strain evidence="1">Hangzhou</strain>
    </source>
</reference>
<accession>A0AAP0RDD8</accession>
<proteinExistence type="predicted"/>
<dbReference type="PANTHER" id="PTHR35998">
    <property type="entry name" value="OS02G0127900 PROTEIN"/>
    <property type="match status" value="1"/>
</dbReference>
<evidence type="ECO:0000313" key="1">
    <source>
        <dbReference type="EMBL" id="KAK9275673.1"/>
    </source>
</evidence>
<gene>
    <name evidence="1" type="ORF">L1049_022940</name>
</gene>
<dbReference type="Proteomes" id="UP001415857">
    <property type="component" value="Unassembled WGS sequence"/>
</dbReference>
<dbReference type="AlphaFoldDB" id="A0AAP0RDD8"/>
<protein>
    <submittedName>
        <fullName evidence="1">Uncharacterized protein</fullName>
    </submittedName>
</protein>
<keyword evidence="2" id="KW-1185">Reference proteome</keyword>
<name>A0AAP0RDD8_LIQFO</name>
<sequence length="163" mass="18231">MYAKRIRAVFDVAISVHKNIQQRDLEVGRNLGNKILRWLDHMKPSAQIRVSSSGKPPNAGNSSMAKQVINSSNQKTNGNIQKTSVRGVDREADGHLFTSPIHIGPKPFPTISMMMRPPKPAGTSTQYRHFSICKPEVLRSSFGSGGFGEGVIRKDIMEWMWRN</sequence>